<evidence type="ECO:0000313" key="2">
    <source>
        <dbReference type="Proteomes" id="UP000692954"/>
    </source>
</evidence>
<sequence length="304" mass="35845">MLVQLAIIKFQIKEKEILFEQVIEYQEKDFDQIRTIKLASPSHKNIDETGEDEILGQYTIVTLIVTDSETFIPIVGATVTMYQDINKCQELNHNVYYPIRIVQTNSTGMISIYNFQMKDKIYFFKFKWLIEIEDYNLALKSKTKSRISFQCSHIDFFFSNCSFMKFSSHPKSQKQNFKSHYYIKDSNIYYIFFACHIPINSDIIEVVNKNGLSLVAKLQAELQKEIAEFQNSQPKISIYTKNYPYPQIYEMPHTLQSEIDTTSDLLIWLSFCTNGKIRPECSTPINHFWEKKDKSKLDILFFHL</sequence>
<protein>
    <submittedName>
        <fullName evidence="1">Uncharacterized protein</fullName>
    </submittedName>
</protein>
<keyword evidence="2" id="KW-1185">Reference proteome</keyword>
<gene>
    <name evidence="1" type="ORF">PSON_ATCC_30995.1.T2470022</name>
</gene>
<accession>A0A8S1RR86</accession>
<dbReference type="Proteomes" id="UP000692954">
    <property type="component" value="Unassembled WGS sequence"/>
</dbReference>
<dbReference type="AlphaFoldDB" id="A0A8S1RR86"/>
<organism evidence="1 2">
    <name type="scientific">Paramecium sonneborni</name>
    <dbReference type="NCBI Taxonomy" id="65129"/>
    <lineage>
        <taxon>Eukaryota</taxon>
        <taxon>Sar</taxon>
        <taxon>Alveolata</taxon>
        <taxon>Ciliophora</taxon>
        <taxon>Intramacronucleata</taxon>
        <taxon>Oligohymenophorea</taxon>
        <taxon>Peniculida</taxon>
        <taxon>Parameciidae</taxon>
        <taxon>Paramecium</taxon>
    </lineage>
</organism>
<dbReference type="OrthoDB" id="284528at2759"/>
<name>A0A8S1RR86_9CILI</name>
<comment type="caution">
    <text evidence="1">The sequence shown here is derived from an EMBL/GenBank/DDBJ whole genome shotgun (WGS) entry which is preliminary data.</text>
</comment>
<reference evidence="1" key="1">
    <citation type="submission" date="2021-01" db="EMBL/GenBank/DDBJ databases">
        <authorList>
            <consortium name="Genoscope - CEA"/>
            <person name="William W."/>
        </authorList>
    </citation>
    <scope>NUCLEOTIDE SEQUENCE</scope>
</reference>
<proteinExistence type="predicted"/>
<dbReference type="EMBL" id="CAJJDN010000247">
    <property type="protein sequence ID" value="CAD8129863.1"/>
    <property type="molecule type" value="Genomic_DNA"/>
</dbReference>
<evidence type="ECO:0000313" key="1">
    <source>
        <dbReference type="EMBL" id="CAD8129863.1"/>
    </source>
</evidence>